<proteinExistence type="predicted"/>
<dbReference type="AlphaFoldDB" id="A0A1M5X0I6"/>
<protein>
    <submittedName>
        <fullName evidence="2">Uncharacterized protein</fullName>
    </submittedName>
</protein>
<evidence type="ECO:0000313" key="2">
    <source>
        <dbReference type="EMBL" id="SHH93435.1"/>
    </source>
</evidence>
<feature type="compositionally biased region" description="Basic and acidic residues" evidence="1">
    <location>
        <begin position="261"/>
        <end position="278"/>
    </location>
</feature>
<feature type="compositionally biased region" description="Polar residues" evidence="1">
    <location>
        <begin position="248"/>
        <end position="259"/>
    </location>
</feature>
<dbReference type="STRING" id="1121409.SAMN02745124_02660"/>
<evidence type="ECO:0000256" key="1">
    <source>
        <dbReference type="SAM" id="MobiDB-lite"/>
    </source>
</evidence>
<dbReference type="EMBL" id="FQXS01000016">
    <property type="protein sequence ID" value="SHH93435.1"/>
    <property type="molecule type" value="Genomic_DNA"/>
</dbReference>
<accession>A0A1M5X0I6</accession>
<feature type="region of interest" description="Disordered" evidence="1">
    <location>
        <begin position="241"/>
        <end position="278"/>
    </location>
</feature>
<gene>
    <name evidence="2" type="ORF">SAMN02745124_02660</name>
</gene>
<keyword evidence="3" id="KW-1185">Reference proteome</keyword>
<organism evidence="2 3">
    <name type="scientific">Desulfofustis glycolicus DSM 9705</name>
    <dbReference type="NCBI Taxonomy" id="1121409"/>
    <lineage>
        <taxon>Bacteria</taxon>
        <taxon>Pseudomonadati</taxon>
        <taxon>Thermodesulfobacteriota</taxon>
        <taxon>Desulfobulbia</taxon>
        <taxon>Desulfobulbales</taxon>
        <taxon>Desulfocapsaceae</taxon>
        <taxon>Desulfofustis</taxon>
    </lineage>
</organism>
<evidence type="ECO:0000313" key="3">
    <source>
        <dbReference type="Proteomes" id="UP000184139"/>
    </source>
</evidence>
<name>A0A1M5X0I6_9BACT</name>
<reference evidence="2 3" key="1">
    <citation type="submission" date="2016-11" db="EMBL/GenBank/DDBJ databases">
        <authorList>
            <person name="Jaros S."/>
            <person name="Januszkiewicz K."/>
            <person name="Wedrychowicz H."/>
        </authorList>
    </citation>
    <scope>NUCLEOTIDE SEQUENCE [LARGE SCALE GENOMIC DNA]</scope>
    <source>
        <strain evidence="2 3">DSM 9705</strain>
    </source>
</reference>
<dbReference type="Proteomes" id="UP000184139">
    <property type="component" value="Unassembled WGS sequence"/>
</dbReference>
<sequence>MPSTIGMSCRSRCAIYVFILSSAPVESAGAEAKPLPNTCLETGDDLQIVGHNRHHFGFLPETRKEFQPAPISQFFIFPSVSSAVSLLKDKSTSPNSCNAVTIPGPSRQGSAAFTWQYPGLRHSGKRPVMTISTRADLHRANVPISRNCPSIQTSTPPGARIRTISARARRGCGNVQSTQRLTTAATCPLGASSASASPTDNRTRFIHPAVARLRLARASMAGDRSIPFTRYPLLTRISVRNPVPEPTSKISAPAATSVNSRESRSRQRSRLESQRYRS</sequence>